<evidence type="ECO:0000313" key="2">
    <source>
        <dbReference type="Proteomes" id="UP000026960"/>
    </source>
</evidence>
<evidence type="ECO:0000313" key="1">
    <source>
        <dbReference type="EnsemblPlants" id="OBART05G08100.1"/>
    </source>
</evidence>
<dbReference type="AlphaFoldDB" id="A0A0D3G4T1"/>
<organism evidence="1">
    <name type="scientific">Oryza barthii</name>
    <dbReference type="NCBI Taxonomy" id="65489"/>
    <lineage>
        <taxon>Eukaryota</taxon>
        <taxon>Viridiplantae</taxon>
        <taxon>Streptophyta</taxon>
        <taxon>Embryophyta</taxon>
        <taxon>Tracheophyta</taxon>
        <taxon>Spermatophyta</taxon>
        <taxon>Magnoliopsida</taxon>
        <taxon>Liliopsida</taxon>
        <taxon>Poales</taxon>
        <taxon>Poaceae</taxon>
        <taxon>BOP clade</taxon>
        <taxon>Oryzoideae</taxon>
        <taxon>Oryzeae</taxon>
        <taxon>Oryzinae</taxon>
        <taxon>Oryza</taxon>
    </lineage>
</organism>
<proteinExistence type="predicted"/>
<dbReference type="EnsemblPlants" id="OBART05G08100.1">
    <property type="protein sequence ID" value="OBART05G08100.1"/>
    <property type="gene ID" value="OBART05G08100"/>
</dbReference>
<reference evidence="1" key="1">
    <citation type="journal article" date="2009" name="Rice">
        <title>De Novo Next Generation Sequencing of Plant Genomes.</title>
        <authorList>
            <person name="Rounsley S."/>
            <person name="Marri P.R."/>
            <person name="Yu Y."/>
            <person name="He R."/>
            <person name="Sisneros N."/>
            <person name="Goicoechea J.L."/>
            <person name="Lee S.J."/>
            <person name="Angelova A."/>
            <person name="Kudrna D."/>
            <person name="Luo M."/>
            <person name="Affourtit J."/>
            <person name="Desany B."/>
            <person name="Knight J."/>
            <person name="Niazi F."/>
            <person name="Egholm M."/>
            <person name="Wing R.A."/>
        </authorList>
    </citation>
    <scope>NUCLEOTIDE SEQUENCE [LARGE SCALE GENOMIC DNA]</scope>
    <source>
        <strain evidence="1">cv. IRGC 105608</strain>
    </source>
</reference>
<dbReference type="Proteomes" id="UP000026960">
    <property type="component" value="Chromosome 5"/>
</dbReference>
<protein>
    <submittedName>
        <fullName evidence="1">Uncharacterized protein</fullName>
    </submittedName>
</protein>
<sequence length="62" mass="7436">MPYVPIGTHWDIIFLLYKCYSCFCFSHLDMVFEFSNDPSFRIYIICFVNMLTDFSLSTNFKI</sequence>
<keyword evidence="2" id="KW-1185">Reference proteome</keyword>
<name>A0A0D3G4T1_9ORYZ</name>
<accession>A0A0D3G4T1</accession>
<dbReference type="Gramene" id="OBART05G08100.1">
    <property type="protein sequence ID" value="OBART05G08100.1"/>
    <property type="gene ID" value="OBART05G08100"/>
</dbReference>
<reference evidence="1" key="2">
    <citation type="submission" date="2015-03" db="UniProtKB">
        <authorList>
            <consortium name="EnsemblPlants"/>
        </authorList>
    </citation>
    <scope>IDENTIFICATION</scope>
</reference>
<dbReference type="HOGENOM" id="CLU_2907641_0_0_1"/>